<protein>
    <submittedName>
        <fullName evidence="7">MHC class Ia antigen</fullName>
    </submittedName>
</protein>
<dbReference type="InterPro" id="IPR037055">
    <property type="entry name" value="MHC_I-like_Ag-recog_sf"/>
</dbReference>
<dbReference type="PANTHER" id="PTHR16675">
    <property type="entry name" value="MHC CLASS I-RELATED"/>
    <property type="match status" value="1"/>
</dbReference>
<name>Q95I59_GADMO</name>
<feature type="signal peptide" evidence="5">
    <location>
        <begin position="1"/>
        <end position="18"/>
    </location>
</feature>
<dbReference type="GO" id="GO:0005615">
    <property type="term" value="C:extracellular space"/>
    <property type="evidence" value="ECO:0007669"/>
    <property type="project" value="TreeGrafter"/>
</dbReference>
<dbReference type="SUPFAM" id="SSF54452">
    <property type="entry name" value="MHC antigen-recognition domain"/>
    <property type="match status" value="1"/>
</dbReference>
<proteinExistence type="evidence at transcript level"/>
<keyword evidence="5" id="KW-0732">Signal</keyword>
<dbReference type="InterPro" id="IPR011161">
    <property type="entry name" value="MHC_I-like_Ag-recog"/>
</dbReference>
<dbReference type="Gene3D" id="2.60.40.10">
    <property type="entry name" value="Immunoglobulins"/>
    <property type="match status" value="1"/>
</dbReference>
<dbReference type="InterPro" id="IPR050208">
    <property type="entry name" value="MHC_class-I_related"/>
</dbReference>
<dbReference type="Pfam" id="PF07654">
    <property type="entry name" value="C1-set"/>
    <property type="match status" value="1"/>
</dbReference>
<comment type="similarity">
    <text evidence="2">Belongs to the MHC class I family.</text>
</comment>
<dbReference type="InterPro" id="IPR001039">
    <property type="entry name" value="MHC_I_a_a1/a2"/>
</dbReference>
<keyword evidence="4" id="KW-0472">Membrane</keyword>
<dbReference type="PRINTS" id="PR01638">
    <property type="entry name" value="MHCCLASSI"/>
</dbReference>
<organism evidence="7">
    <name type="scientific">Gadus morhua</name>
    <name type="common">Atlantic cod</name>
    <dbReference type="NCBI Taxonomy" id="8049"/>
    <lineage>
        <taxon>Eukaryota</taxon>
        <taxon>Metazoa</taxon>
        <taxon>Chordata</taxon>
        <taxon>Craniata</taxon>
        <taxon>Vertebrata</taxon>
        <taxon>Euteleostomi</taxon>
        <taxon>Actinopterygii</taxon>
        <taxon>Neopterygii</taxon>
        <taxon>Teleostei</taxon>
        <taxon>Neoteleostei</taxon>
        <taxon>Acanthomorphata</taxon>
        <taxon>Zeiogadaria</taxon>
        <taxon>Gadariae</taxon>
        <taxon>Gadiformes</taxon>
        <taxon>Gadoidei</taxon>
        <taxon>Gadidae</taxon>
        <taxon>Gadus</taxon>
    </lineage>
</organism>
<dbReference type="PANTHER" id="PTHR16675:SF237">
    <property type="entry name" value="MHC CLASS I ANTIGEN TRANSCRIPT VARIANT 1-RELATED"/>
    <property type="match status" value="1"/>
</dbReference>
<evidence type="ECO:0000259" key="6">
    <source>
        <dbReference type="PROSITE" id="PS50835"/>
    </source>
</evidence>
<dbReference type="InterPro" id="IPR003597">
    <property type="entry name" value="Ig_C1-set"/>
</dbReference>
<sequence length="369" mass="42069">MKALIGLLLLVFGHDVSSVIHSLQVFYTGSSGLSTFPEFVNVVMVDEVQFEYYDSNTQRIITKQDWADQDYREDPDSLVRETENRKGQQQVAKGNIGTLKKRFNQTGGAHVFQTMDGCEWDDEDGTTEGYDQHGYDGEDFLAWDLKTLTWVAPVHQALTTKRRWEQNRALMEQYKYYYTKECVDWLKKFLAYGKSTLQRTERPRVSLLQRSPSSPVVCHATGFYPNRVVVFWRRDGQELHEQVDPGEVLPNHDGTFQVSVDLTLTAVPQEDWERYECVVQLKGIEDISTPLDPPLIRTNGGTRVTSLLSSSLVLLVLAVVAAAVVGVFLYRKRNNYEKRHKPVDSDTSSENTEVQKLAPEYQPLSTGQS</sequence>
<evidence type="ECO:0000256" key="5">
    <source>
        <dbReference type="SAM" id="SignalP"/>
    </source>
</evidence>
<evidence type="ECO:0000256" key="2">
    <source>
        <dbReference type="RuleBase" id="RU004439"/>
    </source>
</evidence>
<dbReference type="GO" id="GO:0006955">
    <property type="term" value="P:immune response"/>
    <property type="evidence" value="ECO:0007669"/>
    <property type="project" value="TreeGrafter"/>
</dbReference>
<feature type="compositionally biased region" description="Polar residues" evidence="3">
    <location>
        <begin position="345"/>
        <end position="354"/>
    </location>
</feature>
<dbReference type="EMBL" id="AF414219">
    <property type="protein sequence ID" value="AAL14545.1"/>
    <property type="molecule type" value="mRNA"/>
</dbReference>
<dbReference type="AlphaFoldDB" id="Q95I59"/>
<dbReference type="GO" id="GO:0009897">
    <property type="term" value="C:external side of plasma membrane"/>
    <property type="evidence" value="ECO:0007669"/>
    <property type="project" value="TreeGrafter"/>
</dbReference>
<accession>Q95I59</accession>
<feature type="chain" id="PRO_5004320976" evidence="5">
    <location>
        <begin position="19"/>
        <end position="369"/>
    </location>
</feature>
<dbReference type="SMR" id="Q95I59"/>
<dbReference type="InterPro" id="IPR013783">
    <property type="entry name" value="Ig-like_fold"/>
</dbReference>
<dbReference type="InterPro" id="IPR036179">
    <property type="entry name" value="Ig-like_dom_sf"/>
</dbReference>
<evidence type="ECO:0000256" key="4">
    <source>
        <dbReference type="SAM" id="Phobius"/>
    </source>
</evidence>
<feature type="transmembrane region" description="Helical" evidence="4">
    <location>
        <begin position="307"/>
        <end position="330"/>
    </location>
</feature>
<evidence type="ECO:0000313" key="7">
    <source>
        <dbReference type="EMBL" id="AAL14545.1"/>
    </source>
</evidence>
<evidence type="ECO:0000256" key="3">
    <source>
        <dbReference type="SAM" id="MobiDB-lite"/>
    </source>
</evidence>
<dbReference type="Pfam" id="PF00129">
    <property type="entry name" value="MHC_I"/>
    <property type="match status" value="1"/>
</dbReference>
<feature type="region of interest" description="Disordered" evidence="3">
    <location>
        <begin position="339"/>
        <end position="369"/>
    </location>
</feature>
<keyword evidence="1" id="KW-0325">Glycoprotein</keyword>
<keyword evidence="4" id="KW-0812">Transmembrane</keyword>
<dbReference type="InterPro" id="IPR011162">
    <property type="entry name" value="MHC_I/II-like_Ag-recog"/>
</dbReference>
<reference evidence="7" key="1">
    <citation type="journal article" date="2002" name="Immunogenetics">
        <title>Expansion and contraction of major histocompatibility complex genes: a teleostean example.</title>
        <authorList>
            <person name="Miller K.M."/>
            <person name="Kaukinen K.H."/>
            <person name="Schulze A.D."/>
        </authorList>
    </citation>
    <scope>NUCLEOTIDE SEQUENCE</scope>
</reference>
<keyword evidence="4" id="KW-1133">Transmembrane helix</keyword>
<dbReference type="InterPro" id="IPR007110">
    <property type="entry name" value="Ig-like_dom"/>
</dbReference>
<feature type="domain" description="Ig-like" evidence="6">
    <location>
        <begin position="203"/>
        <end position="288"/>
    </location>
</feature>
<dbReference type="PROSITE" id="PS50835">
    <property type="entry name" value="IG_LIKE"/>
    <property type="match status" value="1"/>
</dbReference>
<dbReference type="SMART" id="SM00407">
    <property type="entry name" value="IGc1"/>
    <property type="match status" value="1"/>
</dbReference>
<dbReference type="FunFam" id="3.30.500.10:FF:000001">
    <property type="entry name" value="H-2 class I histocompatibility antigen, alpha chain"/>
    <property type="match status" value="1"/>
</dbReference>
<dbReference type="SUPFAM" id="SSF48726">
    <property type="entry name" value="Immunoglobulin"/>
    <property type="match status" value="1"/>
</dbReference>
<evidence type="ECO:0000256" key="1">
    <source>
        <dbReference type="ARBA" id="ARBA00023180"/>
    </source>
</evidence>
<dbReference type="Gene3D" id="3.30.500.10">
    <property type="entry name" value="MHC class I-like antigen recognition-like"/>
    <property type="match status" value="1"/>
</dbReference>